<name>A0ABT6HEW1_9ACTN</name>
<evidence type="ECO:0000313" key="1">
    <source>
        <dbReference type="EMBL" id="MDH2387299.1"/>
    </source>
</evidence>
<comment type="caution">
    <text evidence="1">The sequence shown here is derived from an EMBL/GenBank/DDBJ whole genome shotgun (WGS) entry which is preliminary data.</text>
</comment>
<reference evidence="1 2" key="1">
    <citation type="submission" date="2023-04" db="EMBL/GenBank/DDBJ databases">
        <title>Streptomyces chengmaiensis sp. nov. isolated from the stem of mangrove plant in Hainan.</title>
        <authorList>
            <person name="Huang X."/>
            <person name="Zhou S."/>
            <person name="Chu X."/>
            <person name="Xie Y."/>
            <person name="Lin Y."/>
        </authorList>
    </citation>
    <scope>NUCLEOTIDE SEQUENCE [LARGE SCALE GENOMIC DNA]</scope>
    <source>
        <strain evidence="1 2">HNM0663</strain>
    </source>
</reference>
<keyword evidence="2" id="KW-1185">Reference proteome</keyword>
<proteinExistence type="predicted"/>
<gene>
    <name evidence="1" type="ORF">QCN29_00550</name>
</gene>
<dbReference type="Proteomes" id="UP001223144">
    <property type="component" value="Unassembled WGS sequence"/>
</dbReference>
<dbReference type="RefSeq" id="WP_279925431.1">
    <property type="nucleotide sequence ID" value="NZ_JARWBG010000001.1"/>
</dbReference>
<organism evidence="1 2">
    <name type="scientific">Streptomyces chengmaiensis</name>
    <dbReference type="NCBI Taxonomy" id="3040919"/>
    <lineage>
        <taxon>Bacteria</taxon>
        <taxon>Bacillati</taxon>
        <taxon>Actinomycetota</taxon>
        <taxon>Actinomycetes</taxon>
        <taxon>Kitasatosporales</taxon>
        <taxon>Streptomycetaceae</taxon>
        <taxon>Streptomyces</taxon>
    </lineage>
</organism>
<dbReference type="EMBL" id="JARWBG010000001">
    <property type="protein sequence ID" value="MDH2387299.1"/>
    <property type="molecule type" value="Genomic_DNA"/>
</dbReference>
<evidence type="ECO:0000313" key="2">
    <source>
        <dbReference type="Proteomes" id="UP001223144"/>
    </source>
</evidence>
<protein>
    <submittedName>
        <fullName evidence="1">Uncharacterized protein</fullName>
    </submittedName>
</protein>
<accession>A0ABT6HEW1</accession>
<sequence length="97" mass="10652">MLDFIRTLALWARVTLARHPRTPQLEPATSPHRVPAIDLPAHRSPYGLDGPLNGNATPLVRPYVRAQEQRERRFALVLAADFGVDLDTHLIGAPGAA</sequence>